<protein>
    <submittedName>
        <fullName evidence="5">TetM/TetW/TetO/TetS family tetracycline resistance ribosomal protection protein</fullName>
    </submittedName>
</protein>
<evidence type="ECO:0000259" key="4">
    <source>
        <dbReference type="PROSITE" id="PS51722"/>
    </source>
</evidence>
<dbReference type="Pfam" id="PF14492">
    <property type="entry name" value="EFG_III"/>
    <property type="match status" value="1"/>
</dbReference>
<dbReference type="GO" id="GO:0006412">
    <property type="term" value="P:translation"/>
    <property type="evidence" value="ECO:0007669"/>
    <property type="project" value="UniProtKB-KW"/>
</dbReference>
<sequence length="660" mass="74439">MTTTIGIFANVDAGKTTLSEQLLYSCGTIRQAGRVDKKNTFLDYNDMEKSRGITIFADEAHFQIGENKYCIIDTPGHMDFSGEMERSILAIDCAVIVISSVEGVQSHTETIWKLLKKHNKPFIIFLNKIDREAANPDVVISYIKDSWKCNIVNINSTLTEENVEDDIIEEFALYDDDIMNDYLAGTIDVRNFISKCQKLVNGSAVYPVIKGSALNGTGIDLLKNVLSVFFNDKCIKQDDNDNFSGVVYKVRHDKNNTRITFIKVIKGKLKPRDEIKCVGLNNEEKIYKINDIRQYNGQKSCQIQCANVGDLCAVTGLSDVKPGDIIGENSEKGHGFSLIPLMSASVIYDKNINVHKILSVFKQLEDEEMLLNVSFNEELHNINIEIMGEMQLETLKTMIKERFEIDISFGDSEILYRETINNNVVGCGHFEPLRHYAEVHLLLEKGDRGSGITFNSVCPVDILSQNYQNLIRTHVFEKQHKGVLTGSPVTDIKITLLSGRSHIKHTEGGDFREAVYRAIRHGLMYAESVLLEPWFNFEISTDDVFIGRVLIDIKKLGGEYETPECDNNVTIIKGRCPVKTMQSYVKEFMIFTKGTGRISLNFAGYYPCSNSEDVIAEKNYNPEADVQNTADSVFCSHGSGYVVKWNEAKEKMHLTVEETN</sequence>
<keyword evidence="3" id="KW-0342">GTP-binding</keyword>
<dbReference type="PANTHER" id="PTHR43261:SF1">
    <property type="entry name" value="RIBOSOME-RELEASING FACTOR 2, MITOCHONDRIAL"/>
    <property type="match status" value="1"/>
</dbReference>
<dbReference type="AlphaFoldDB" id="A0A7X2MZ91"/>
<name>A0A7X2MZ91_9CLOT</name>
<dbReference type="Pfam" id="PF03144">
    <property type="entry name" value="GTP_EFTU_D2"/>
    <property type="match status" value="1"/>
</dbReference>
<dbReference type="SUPFAM" id="SSF50447">
    <property type="entry name" value="Translation proteins"/>
    <property type="match status" value="1"/>
</dbReference>
<dbReference type="RefSeq" id="WP_154531707.1">
    <property type="nucleotide sequence ID" value="NZ_JAXFSD010000090.1"/>
</dbReference>
<dbReference type="Pfam" id="PF00679">
    <property type="entry name" value="EFG_C"/>
    <property type="match status" value="1"/>
</dbReference>
<dbReference type="Pfam" id="PF03764">
    <property type="entry name" value="EFG_IV"/>
    <property type="match status" value="1"/>
</dbReference>
<keyword evidence="6" id="KW-1185">Reference proteome</keyword>
<keyword evidence="2" id="KW-0648">Protein biosynthesis</keyword>
<evidence type="ECO:0000256" key="2">
    <source>
        <dbReference type="ARBA" id="ARBA00022917"/>
    </source>
</evidence>
<dbReference type="InterPro" id="IPR020568">
    <property type="entry name" value="Ribosomal_Su5_D2-typ_SF"/>
</dbReference>
<keyword evidence="1" id="KW-0547">Nucleotide-binding</keyword>
<gene>
    <name evidence="5" type="ORF">FYJ33_10445</name>
</gene>
<dbReference type="InterPro" id="IPR005225">
    <property type="entry name" value="Small_GTP-bd"/>
</dbReference>
<dbReference type="Gene3D" id="3.40.50.300">
    <property type="entry name" value="P-loop containing nucleotide triphosphate hydrolases"/>
    <property type="match status" value="1"/>
</dbReference>
<evidence type="ECO:0000313" key="6">
    <source>
        <dbReference type="Proteomes" id="UP000460287"/>
    </source>
</evidence>
<dbReference type="InterPro" id="IPR014721">
    <property type="entry name" value="Ribsml_uS5_D2-typ_fold_subgr"/>
</dbReference>
<dbReference type="InterPro" id="IPR005517">
    <property type="entry name" value="Transl_elong_EFG/EF2_IV"/>
</dbReference>
<comment type="caution">
    <text evidence="5">The sequence shown here is derived from an EMBL/GenBank/DDBJ whole genome shotgun (WGS) entry which is preliminary data.</text>
</comment>
<evidence type="ECO:0000313" key="5">
    <source>
        <dbReference type="EMBL" id="MSR91810.1"/>
    </source>
</evidence>
<dbReference type="GO" id="GO:0032790">
    <property type="term" value="P:ribosome disassembly"/>
    <property type="evidence" value="ECO:0007669"/>
    <property type="project" value="TreeGrafter"/>
</dbReference>
<dbReference type="PROSITE" id="PS51722">
    <property type="entry name" value="G_TR_2"/>
    <property type="match status" value="1"/>
</dbReference>
<dbReference type="GO" id="GO:0005525">
    <property type="term" value="F:GTP binding"/>
    <property type="evidence" value="ECO:0007669"/>
    <property type="project" value="UniProtKB-KW"/>
</dbReference>
<organism evidence="5 6">
    <name type="scientific">Inconstantimicrobium porci</name>
    <dbReference type="NCBI Taxonomy" id="2652291"/>
    <lineage>
        <taxon>Bacteria</taxon>
        <taxon>Bacillati</taxon>
        <taxon>Bacillota</taxon>
        <taxon>Clostridia</taxon>
        <taxon>Eubacteriales</taxon>
        <taxon>Clostridiaceae</taxon>
        <taxon>Inconstantimicrobium</taxon>
    </lineage>
</organism>
<dbReference type="GO" id="GO:0003924">
    <property type="term" value="F:GTPase activity"/>
    <property type="evidence" value="ECO:0007669"/>
    <property type="project" value="InterPro"/>
</dbReference>
<dbReference type="InterPro" id="IPR000795">
    <property type="entry name" value="T_Tr_GTP-bd_dom"/>
</dbReference>
<dbReference type="Gene3D" id="3.30.230.10">
    <property type="match status" value="1"/>
</dbReference>
<dbReference type="SUPFAM" id="SSF52540">
    <property type="entry name" value="P-loop containing nucleoside triphosphate hydrolases"/>
    <property type="match status" value="1"/>
</dbReference>
<dbReference type="InterPro" id="IPR000640">
    <property type="entry name" value="EFG_V-like"/>
</dbReference>
<evidence type="ECO:0000256" key="1">
    <source>
        <dbReference type="ARBA" id="ARBA00022741"/>
    </source>
</evidence>
<dbReference type="NCBIfam" id="TIGR00231">
    <property type="entry name" value="small_GTP"/>
    <property type="match status" value="1"/>
</dbReference>
<proteinExistence type="predicted"/>
<dbReference type="PRINTS" id="PR01037">
    <property type="entry name" value="TCRTETOQM"/>
</dbReference>
<dbReference type="EMBL" id="VULX01000016">
    <property type="protein sequence ID" value="MSR91810.1"/>
    <property type="molecule type" value="Genomic_DNA"/>
</dbReference>
<dbReference type="Pfam" id="PF00009">
    <property type="entry name" value="GTP_EFTU"/>
    <property type="match status" value="1"/>
</dbReference>
<dbReference type="InterPro" id="IPR027417">
    <property type="entry name" value="P-loop_NTPase"/>
</dbReference>
<dbReference type="SUPFAM" id="SSF54980">
    <property type="entry name" value="EF-G C-terminal domain-like"/>
    <property type="match status" value="2"/>
</dbReference>
<reference evidence="5 6" key="1">
    <citation type="submission" date="2019-08" db="EMBL/GenBank/DDBJ databases">
        <title>In-depth cultivation of the pig gut microbiome towards novel bacterial diversity and tailored functional studies.</title>
        <authorList>
            <person name="Wylensek D."/>
            <person name="Hitch T.C.A."/>
            <person name="Clavel T."/>
        </authorList>
    </citation>
    <scope>NUCLEOTIDE SEQUENCE [LARGE SCALE GENOMIC DNA]</scope>
    <source>
        <strain evidence="5 6">WCA-383-APC-5B</strain>
    </source>
</reference>
<accession>A0A7X2MZ91</accession>
<evidence type="ECO:0000256" key="3">
    <source>
        <dbReference type="ARBA" id="ARBA00023134"/>
    </source>
</evidence>
<dbReference type="Gene3D" id="2.40.30.10">
    <property type="entry name" value="Translation factors"/>
    <property type="match status" value="1"/>
</dbReference>
<dbReference type="SMART" id="SM00889">
    <property type="entry name" value="EFG_IV"/>
    <property type="match status" value="1"/>
</dbReference>
<dbReference type="PRINTS" id="PR00315">
    <property type="entry name" value="ELONGATNFCT"/>
</dbReference>
<dbReference type="Gene3D" id="3.30.70.240">
    <property type="match status" value="1"/>
</dbReference>
<dbReference type="PANTHER" id="PTHR43261">
    <property type="entry name" value="TRANSLATION ELONGATION FACTOR G-RELATED"/>
    <property type="match status" value="1"/>
</dbReference>
<dbReference type="InterPro" id="IPR035647">
    <property type="entry name" value="EFG_III/V"/>
</dbReference>
<dbReference type="InterPro" id="IPR041095">
    <property type="entry name" value="EFG_II"/>
</dbReference>
<feature type="domain" description="Tr-type G" evidence="4">
    <location>
        <begin position="1"/>
        <end position="238"/>
    </location>
</feature>
<dbReference type="InterPro" id="IPR009000">
    <property type="entry name" value="Transl_B-barrel_sf"/>
</dbReference>
<dbReference type="Proteomes" id="UP000460287">
    <property type="component" value="Unassembled WGS sequence"/>
</dbReference>
<dbReference type="InterPro" id="IPR004161">
    <property type="entry name" value="EFTu-like_2"/>
</dbReference>
<dbReference type="SUPFAM" id="SSF54211">
    <property type="entry name" value="Ribosomal protein S5 domain 2-like"/>
    <property type="match status" value="1"/>
</dbReference>
<dbReference type="Gene3D" id="3.30.70.870">
    <property type="entry name" value="Elongation Factor G (Translational Gtpase), domain 3"/>
    <property type="match status" value="1"/>
</dbReference>